<evidence type="ECO:0000256" key="1">
    <source>
        <dbReference type="SAM" id="MobiDB-lite"/>
    </source>
</evidence>
<dbReference type="InterPro" id="IPR006578">
    <property type="entry name" value="MADF-dom"/>
</dbReference>
<evidence type="ECO:0000259" key="2">
    <source>
        <dbReference type="PROSITE" id="PS51029"/>
    </source>
</evidence>
<dbReference type="PANTHER" id="PTHR21505">
    <property type="entry name" value="MADF DOMAIN-CONTAINING PROTEIN-RELATED"/>
    <property type="match status" value="1"/>
</dbReference>
<evidence type="ECO:0000313" key="3">
    <source>
        <dbReference type="EMBL" id="CAD7078354.1"/>
    </source>
</evidence>
<feature type="compositionally biased region" description="Low complexity" evidence="1">
    <location>
        <begin position="155"/>
        <end position="171"/>
    </location>
</feature>
<protein>
    <recommendedName>
        <fullName evidence="2">MADF domain-containing protein</fullName>
    </recommendedName>
</protein>
<dbReference type="Proteomes" id="UP000594454">
    <property type="component" value="Chromosome 1"/>
</dbReference>
<dbReference type="SUPFAM" id="SSF140996">
    <property type="entry name" value="Hermes dimerisation domain"/>
    <property type="match status" value="1"/>
</dbReference>
<dbReference type="InParanoid" id="A0A7R8UCW9"/>
<dbReference type="OrthoDB" id="2438421at2759"/>
<dbReference type="EMBL" id="LR899009">
    <property type="protein sequence ID" value="CAD7078354.1"/>
    <property type="molecule type" value="Genomic_DNA"/>
</dbReference>
<feature type="region of interest" description="Disordered" evidence="1">
    <location>
        <begin position="120"/>
        <end position="182"/>
    </location>
</feature>
<sequence length="452" mass="51293">MAENASKQTPRELLIEFIELYRSFTCLWLVKSKEYSDRNKKDLAYIELVKKFKEFDPSADRNTVVKKINALRTVYKKELSKVKSSEKSGAGADDIYKPSLWYFDLLHFLNDQDFARPSRNTMSDVDAVTQQDEDSEPTDQDYFQRREINTPAPPTSGDDGSSASTSVAASPMLSRPKRKKNMTPADEVIHLAGEQLKCLRPDDEFEAFGKYITHKLRSLKGNQSGFARKLINDVIFEGELEALTKDFKNSSGSVIPLESETASINTESAETIPEPNVSVPVIPSASSGQNRVKRQRTIGSYIAKEITSHQKNLIDRDLLDLFVKEFHPLSIVEEPSFRKVIKWIPGYELPSRKTISTTMIPALYQSYVENVRDLVSREAISVCLTTDCWTSANNENYMATTAHFITEGFTFKTIIEMLLFKWESYGRSSRGGDKKYNIGMEFRGKGKLCYFG</sequence>
<dbReference type="Pfam" id="PF10545">
    <property type="entry name" value="MADF_DNA_bdg"/>
    <property type="match status" value="1"/>
</dbReference>
<reference evidence="3 4" key="1">
    <citation type="submission" date="2020-11" db="EMBL/GenBank/DDBJ databases">
        <authorList>
            <person name="Wallbank WR R."/>
            <person name="Pardo Diaz C."/>
            <person name="Kozak K."/>
            <person name="Martin S."/>
            <person name="Jiggins C."/>
            <person name="Moest M."/>
            <person name="Warren A I."/>
            <person name="Generalovic N T."/>
            <person name="Byers J.R.P. K."/>
            <person name="Montejo-Kovacevich G."/>
            <person name="Yen C E."/>
        </authorList>
    </citation>
    <scope>NUCLEOTIDE SEQUENCE [LARGE SCALE GENOMIC DNA]</scope>
</reference>
<feature type="domain" description="MADF" evidence="2">
    <location>
        <begin position="16"/>
        <end position="114"/>
    </location>
</feature>
<dbReference type="PROSITE" id="PS51029">
    <property type="entry name" value="MADF"/>
    <property type="match status" value="1"/>
</dbReference>
<dbReference type="PANTHER" id="PTHR21505:SF8">
    <property type="entry name" value="DPT-YFP REPRESSOR BY OVEREXPRESSION, ISOFORM D-RELATED"/>
    <property type="match status" value="1"/>
</dbReference>
<keyword evidence="4" id="KW-1185">Reference proteome</keyword>
<organism evidence="3 4">
    <name type="scientific">Hermetia illucens</name>
    <name type="common">Black soldier fly</name>
    <dbReference type="NCBI Taxonomy" id="343691"/>
    <lineage>
        <taxon>Eukaryota</taxon>
        <taxon>Metazoa</taxon>
        <taxon>Ecdysozoa</taxon>
        <taxon>Arthropoda</taxon>
        <taxon>Hexapoda</taxon>
        <taxon>Insecta</taxon>
        <taxon>Pterygota</taxon>
        <taxon>Neoptera</taxon>
        <taxon>Endopterygota</taxon>
        <taxon>Diptera</taxon>
        <taxon>Brachycera</taxon>
        <taxon>Stratiomyomorpha</taxon>
        <taxon>Stratiomyidae</taxon>
        <taxon>Hermetiinae</taxon>
        <taxon>Hermetia</taxon>
    </lineage>
</organism>
<name>A0A7R8UCW9_HERIL</name>
<dbReference type="AlphaFoldDB" id="A0A7R8UCW9"/>
<accession>A0A7R8UCW9</accession>
<dbReference type="SMART" id="SM00595">
    <property type="entry name" value="MADF"/>
    <property type="match status" value="1"/>
</dbReference>
<dbReference type="FunCoup" id="A0A7R8UCW9">
    <property type="interactions" value="23"/>
</dbReference>
<proteinExistence type="predicted"/>
<gene>
    <name evidence="3" type="ORF">HERILL_LOCUS1626</name>
</gene>
<evidence type="ECO:0000313" key="4">
    <source>
        <dbReference type="Proteomes" id="UP000594454"/>
    </source>
</evidence>